<keyword evidence="2" id="KW-1185">Reference proteome</keyword>
<dbReference type="InterPro" id="IPR036597">
    <property type="entry name" value="Fido-like_dom_sf"/>
</dbReference>
<evidence type="ECO:0000313" key="1">
    <source>
        <dbReference type="EMBL" id="GAA1747289.1"/>
    </source>
</evidence>
<dbReference type="Proteomes" id="UP001501057">
    <property type="component" value="Unassembled WGS sequence"/>
</dbReference>
<evidence type="ECO:0000313" key="2">
    <source>
        <dbReference type="Proteomes" id="UP001501057"/>
    </source>
</evidence>
<evidence type="ECO:0008006" key="3">
    <source>
        <dbReference type="Google" id="ProtNLM"/>
    </source>
</evidence>
<dbReference type="EMBL" id="BAAAME010000005">
    <property type="protein sequence ID" value="GAA1747289.1"/>
    <property type="molecule type" value="Genomic_DNA"/>
</dbReference>
<gene>
    <name evidence="1" type="ORF">GCM10009710_29230</name>
</gene>
<dbReference type="RefSeq" id="WP_344202931.1">
    <property type="nucleotide sequence ID" value="NZ_BAAAME010000005.1"/>
</dbReference>
<proteinExistence type="predicted"/>
<accession>A0ABN2K3I5</accession>
<sequence length="246" mass="24584">MSGPESSPADPFGSAAALEGLPSLYAGTRDGIDTILRDRGLRRTTPEDTATSLLGGAAASATLEGSPVTADELAGGEGDPTARGALRLSSELLGLVPTWSRSPVQALARMHAVATAGVSPDAGRPVNPAGVARLGNLTQVLGRPTAAPGLVVAALVHAEIVTAGAFGSHNGVVARAAERLVLVVTGVDPASVTVPEAGHAAEPDGYRAALAAYGRATSAGTQQWLQYAAQAFSRGAEASPVARGLR</sequence>
<reference evidence="1 2" key="1">
    <citation type="journal article" date="2019" name="Int. J. Syst. Evol. Microbiol.">
        <title>The Global Catalogue of Microorganisms (GCM) 10K type strain sequencing project: providing services to taxonomists for standard genome sequencing and annotation.</title>
        <authorList>
            <consortium name="The Broad Institute Genomics Platform"/>
            <consortium name="The Broad Institute Genome Sequencing Center for Infectious Disease"/>
            <person name="Wu L."/>
            <person name="Ma J."/>
        </authorList>
    </citation>
    <scope>NUCLEOTIDE SEQUENCE [LARGE SCALE GENOMIC DNA]</scope>
    <source>
        <strain evidence="1 2">JCM 13518</strain>
    </source>
</reference>
<name>A0ABN2K3I5_9ACTN</name>
<protein>
    <recommendedName>
        <fullName evidence="3">Oxidoreductase</fullName>
    </recommendedName>
</protein>
<comment type="caution">
    <text evidence="1">The sequence shown here is derived from an EMBL/GenBank/DDBJ whole genome shotgun (WGS) entry which is preliminary data.</text>
</comment>
<dbReference type="Gene3D" id="1.10.3290.10">
    <property type="entry name" value="Fido-like domain"/>
    <property type="match status" value="1"/>
</dbReference>
<organism evidence="1 2">
    <name type="scientific">Aeromicrobium alkaliterrae</name>
    <dbReference type="NCBI Taxonomy" id="302168"/>
    <lineage>
        <taxon>Bacteria</taxon>
        <taxon>Bacillati</taxon>
        <taxon>Actinomycetota</taxon>
        <taxon>Actinomycetes</taxon>
        <taxon>Propionibacteriales</taxon>
        <taxon>Nocardioidaceae</taxon>
        <taxon>Aeromicrobium</taxon>
    </lineage>
</organism>